<reference evidence="1 2" key="1">
    <citation type="submission" date="2024-07" db="EMBL/GenBank/DDBJ databases">
        <authorList>
            <person name="Akdeniz Z."/>
        </authorList>
    </citation>
    <scope>NUCLEOTIDE SEQUENCE [LARGE SCALE GENOMIC DNA]</scope>
</reference>
<evidence type="ECO:0000313" key="2">
    <source>
        <dbReference type="Proteomes" id="UP001642409"/>
    </source>
</evidence>
<proteinExistence type="predicted"/>
<sequence length="128" mass="14955">MIFYELFKRARVSVKCLCGYYNIFDMKIVTETPSCNTDRLLYQHSYYRHIHSNRSIILRTTIYVLLTSFKLNVGKEQFKRYAGMYTISQQLVKIATHSIVPCIMILCNVMCLKHARFIINGVQGFVLG</sequence>
<gene>
    <name evidence="1" type="ORF">HINF_LOCUS6746</name>
</gene>
<evidence type="ECO:0000313" key="1">
    <source>
        <dbReference type="EMBL" id="CAL5981619.1"/>
    </source>
</evidence>
<accession>A0ABP1H0D1</accession>
<comment type="caution">
    <text evidence="1">The sequence shown here is derived from an EMBL/GenBank/DDBJ whole genome shotgun (WGS) entry which is preliminary data.</text>
</comment>
<dbReference type="Proteomes" id="UP001642409">
    <property type="component" value="Unassembled WGS sequence"/>
</dbReference>
<name>A0ABP1H0D1_9EUKA</name>
<keyword evidence="2" id="KW-1185">Reference proteome</keyword>
<organism evidence="1 2">
    <name type="scientific">Hexamita inflata</name>
    <dbReference type="NCBI Taxonomy" id="28002"/>
    <lineage>
        <taxon>Eukaryota</taxon>
        <taxon>Metamonada</taxon>
        <taxon>Diplomonadida</taxon>
        <taxon>Hexamitidae</taxon>
        <taxon>Hexamitinae</taxon>
        <taxon>Hexamita</taxon>
    </lineage>
</organism>
<dbReference type="EMBL" id="CAXDID020000013">
    <property type="protein sequence ID" value="CAL5981619.1"/>
    <property type="molecule type" value="Genomic_DNA"/>
</dbReference>
<protein>
    <submittedName>
        <fullName evidence="1">Hypothetical_protein</fullName>
    </submittedName>
</protein>